<name>A0A915ICE8_ROMCU</name>
<sequence length="76" mass="9161">MLISSWCRNTIMPAGTKFPIKMKYIEPIFKKETSNFDRFYEIAILISAFANKYDPNKEIKESKEDKIWKFFRTEKN</sequence>
<accession>A0A915ICE8</accession>
<keyword evidence="1" id="KW-1185">Reference proteome</keyword>
<evidence type="ECO:0000313" key="1">
    <source>
        <dbReference type="Proteomes" id="UP000887565"/>
    </source>
</evidence>
<dbReference type="AlphaFoldDB" id="A0A915ICE8"/>
<protein>
    <submittedName>
        <fullName evidence="2">Uncharacterized protein</fullName>
    </submittedName>
</protein>
<proteinExistence type="predicted"/>
<dbReference type="Proteomes" id="UP000887565">
    <property type="component" value="Unplaced"/>
</dbReference>
<organism evidence="1 2">
    <name type="scientific">Romanomermis culicivorax</name>
    <name type="common">Nematode worm</name>
    <dbReference type="NCBI Taxonomy" id="13658"/>
    <lineage>
        <taxon>Eukaryota</taxon>
        <taxon>Metazoa</taxon>
        <taxon>Ecdysozoa</taxon>
        <taxon>Nematoda</taxon>
        <taxon>Enoplea</taxon>
        <taxon>Dorylaimia</taxon>
        <taxon>Mermithida</taxon>
        <taxon>Mermithoidea</taxon>
        <taxon>Mermithidae</taxon>
        <taxon>Romanomermis</taxon>
    </lineage>
</organism>
<reference evidence="2" key="1">
    <citation type="submission" date="2022-11" db="UniProtKB">
        <authorList>
            <consortium name="WormBaseParasite"/>
        </authorList>
    </citation>
    <scope>IDENTIFICATION</scope>
</reference>
<evidence type="ECO:0000313" key="2">
    <source>
        <dbReference type="WBParaSite" id="nRc.2.0.1.t11859-RA"/>
    </source>
</evidence>
<dbReference type="WBParaSite" id="nRc.2.0.1.t11859-RA">
    <property type="protein sequence ID" value="nRc.2.0.1.t11859-RA"/>
    <property type="gene ID" value="nRc.2.0.1.g11859"/>
</dbReference>